<feature type="compositionally biased region" description="Gly residues" evidence="1">
    <location>
        <begin position="13"/>
        <end position="34"/>
    </location>
</feature>
<gene>
    <name evidence="2" type="ORF">EJB05_09680</name>
</gene>
<proteinExistence type="predicted"/>
<feature type="non-terminal residue" evidence="2">
    <location>
        <position position="1"/>
    </location>
</feature>
<name>A0A5J9W5L6_9POAL</name>
<dbReference type="AlphaFoldDB" id="A0A5J9W5L6"/>
<accession>A0A5J9W5L6</accession>
<reference evidence="2 3" key="1">
    <citation type="journal article" date="2019" name="Sci. Rep.">
        <title>A high-quality genome of Eragrostis curvula grass provides insights into Poaceae evolution and supports new strategies to enhance forage quality.</title>
        <authorList>
            <person name="Carballo J."/>
            <person name="Santos B.A.C.M."/>
            <person name="Zappacosta D."/>
            <person name="Garbus I."/>
            <person name="Selva J.P."/>
            <person name="Gallo C.A."/>
            <person name="Diaz A."/>
            <person name="Albertini E."/>
            <person name="Caccamo M."/>
            <person name="Echenique V."/>
        </authorList>
    </citation>
    <scope>NUCLEOTIDE SEQUENCE [LARGE SCALE GENOMIC DNA]</scope>
    <source>
        <strain evidence="3">cv. Victoria</strain>
        <tissue evidence="2">Leaf</tissue>
    </source>
</reference>
<comment type="caution">
    <text evidence="2">The sequence shown here is derived from an EMBL/GenBank/DDBJ whole genome shotgun (WGS) entry which is preliminary data.</text>
</comment>
<dbReference type="Gramene" id="TVU43233">
    <property type="protein sequence ID" value="TVU43233"/>
    <property type="gene ID" value="EJB05_09680"/>
</dbReference>
<feature type="compositionally biased region" description="Basic and acidic residues" evidence="1">
    <location>
        <begin position="42"/>
        <end position="55"/>
    </location>
</feature>
<feature type="region of interest" description="Disordered" evidence="1">
    <location>
        <begin position="1"/>
        <end position="55"/>
    </location>
</feature>
<protein>
    <submittedName>
        <fullName evidence="2">Uncharacterized protein</fullName>
    </submittedName>
</protein>
<organism evidence="2 3">
    <name type="scientific">Eragrostis curvula</name>
    <name type="common">weeping love grass</name>
    <dbReference type="NCBI Taxonomy" id="38414"/>
    <lineage>
        <taxon>Eukaryota</taxon>
        <taxon>Viridiplantae</taxon>
        <taxon>Streptophyta</taxon>
        <taxon>Embryophyta</taxon>
        <taxon>Tracheophyta</taxon>
        <taxon>Spermatophyta</taxon>
        <taxon>Magnoliopsida</taxon>
        <taxon>Liliopsida</taxon>
        <taxon>Poales</taxon>
        <taxon>Poaceae</taxon>
        <taxon>PACMAD clade</taxon>
        <taxon>Chloridoideae</taxon>
        <taxon>Eragrostideae</taxon>
        <taxon>Eragrostidinae</taxon>
        <taxon>Eragrostis</taxon>
    </lineage>
</organism>
<evidence type="ECO:0000256" key="1">
    <source>
        <dbReference type="SAM" id="MobiDB-lite"/>
    </source>
</evidence>
<sequence length="107" mass="11283">MGRVTRPAPRGIEGAGGSDELGRDCGGGGGGALGGAEATTPDGDHGHLIGGKERPGRWSWITLGTESERAGLLWDNCVRTSIGEEEGKNIENRRIDQCLTENELRKV</sequence>
<dbReference type="EMBL" id="RWGY01000005">
    <property type="protein sequence ID" value="TVU43233.1"/>
    <property type="molecule type" value="Genomic_DNA"/>
</dbReference>
<evidence type="ECO:0000313" key="3">
    <source>
        <dbReference type="Proteomes" id="UP000324897"/>
    </source>
</evidence>
<keyword evidence="3" id="KW-1185">Reference proteome</keyword>
<dbReference type="Proteomes" id="UP000324897">
    <property type="component" value="Unassembled WGS sequence"/>
</dbReference>
<evidence type="ECO:0000313" key="2">
    <source>
        <dbReference type="EMBL" id="TVU43233.1"/>
    </source>
</evidence>